<dbReference type="EMBL" id="CP036348">
    <property type="protein sequence ID" value="QDV66466.1"/>
    <property type="molecule type" value="Genomic_DNA"/>
</dbReference>
<protein>
    <submittedName>
        <fullName evidence="3">Conjugal transfer protein</fullName>
    </submittedName>
</protein>
<dbReference type="InterPro" id="IPR008984">
    <property type="entry name" value="SMAD_FHA_dom_sf"/>
</dbReference>
<dbReference type="Pfam" id="PF00498">
    <property type="entry name" value="FHA"/>
    <property type="match status" value="1"/>
</dbReference>
<reference evidence="3 4" key="1">
    <citation type="submission" date="2019-02" db="EMBL/GenBank/DDBJ databases">
        <title>Deep-cultivation of Planctomycetes and their phenomic and genomic characterization uncovers novel biology.</title>
        <authorList>
            <person name="Wiegand S."/>
            <person name="Jogler M."/>
            <person name="Boedeker C."/>
            <person name="Pinto D."/>
            <person name="Vollmers J."/>
            <person name="Rivas-Marin E."/>
            <person name="Kohn T."/>
            <person name="Peeters S.H."/>
            <person name="Heuer A."/>
            <person name="Rast P."/>
            <person name="Oberbeckmann S."/>
            <person name="Bunk B."/>
            <person name="Jeske O."/>
            <person name="Meyerdierks A."/>
            <person name="Storesund J.E."/>
            <person name="Kallscheuer N."/>
            <person name="Luecker S."/>
            <person name="Lage O.M."/>
            <person name="Pohl T."/>
            <person name="Merkel B.J."/>
            <person name="Hornburger P."/>
            <person name="Mueller R.-W."/>
            <person name="Bruemmer F."/>
            <person name="Labrenz M."/>
            <person name="Spormann A.M."/>
            <person name="Op den Camp H."/>
            <person name="Overmann J."/>
            <person name="Amann R."/>
            <person name="Jetten M.S.M."/>
            <person name="Mascher T."/>
            <person name="Medema M.H."/>
            <person name="Devos D.P."/>
            <person name="Kaster A.-K."/>
            <person name="Ovreas L."/>
            <person name="Rohde M."/>
            <person name="Galperin M.Y."/>
            <person name="Jogler C."/>
        </authorList>
    </citation>
    <scope>NUCLEOTIDE SEQUENCE [LARGE SCALE GENOMIC DNA]</scope>
    <source>
        <strain evidence="3 4">Poly24</strain>
    </source>
</reference>
<dbReference type="InterPro" id="IPR027417">
    <property type="entry name" value="P-loop_NTPase"/>
</dbReference>
<dbReference type="AlphaFoldDB" id="A0A518JLP0"/>
<dbReference type="PANTHER" id="PTHR30486:SF15">
    <property type="entry name" value="TYPE II_IV SECRETION SYSTEM ATPASE"/>
    <property type="match status" value="1"/>
</dbReference>
<gene>
    <name evidence="3" type="ORF">Poly24_01520</name>
</gene>
<dbReference type="GO" id="GO:0016887">
    <property type="term" value="F:ATP hydrolysis activity"/>
    <property type="evidence" value="ECO:0007669"/>
    <property type="project" value="InterPro"/>
</dbReference>
<keyword evidence="4" id="KW-1185">Reference proteome</keyword>
<dbReference type="Gene3D" id="3.40.50.300">
    <property type="entry name" value="P-loop containing nucleotide triphosphate hydrolases"/>
    <property type="match status" value="1"/>
</dbReference>
<dbReference type="SUPFAM" id="SSF49879">
    <property type="entry name" value="SMAD/FHA domain"/>
    <property type="match status" value="1"/>
</dbReference>
<accession>A0A518JLP0</accession>
<dbReference type="InterPro" id="IPR001482">
    <property type="entry name" value="T2SS/T4SS_dom"/>
</dbReference>
<dbReference type="SUPFAM" id="SSF52540">
    <property type="entry name" value="P-loop containing nucleoside triphosphate hydrolases"/>
    <property type="match status" value="1"/>
</dbReference>
<dbReference type="SMART" id="SM00240">
    <property type="entry name" value="FHA"/>
    <property type="match status" value="1"/>
</dbReference>
<dbReference type="InterPro" id="IPR000253">
    <property type="entry name" value="FHA_dom"/>
</dbReference>
<evidence type="ECO:0000313" key="3">
    <source>
        <dbReference type="EMBL" id="QDV66466.1"/>
    </source>
</evidence>
<dbReference type="Pfam" id="PF00437">
    <property type="entry name" value="T2SSE"/>
    <property type="match status" value="1"/>
</dbReference>
<comment type="similarity">
    <text evidence="1">Belongs to the GSP E family.</text>
</comment>
<dbReference type="CDD" id="cd00060">
    <property type="entry name" value="FHA"/>
    <property type="match status" value="1"/>
</dbReference>
<dbReference type="Proteomes" id="UP000315082">
    <property type="component" value="Chromosome"/>
</dbReference>
<organism evidence="3 4">
    <name type="scientific">Rosistilla carotiformis</name>
    <dbReference type="NCBI Taxonomy" id="2528017"/>
    <lineage>
        <taxon>Bacteria</taxon>
        <taxon>Pseudomonadati</taxon>
        <taxon>Planctomycetota</taxon>
        <taxon>Planctomycetia</taxon>
        <taxon>Pirellulales</taxon>
        <taxon>Pirellulaceae</taxon>
        <taxon>Rosistilla</taxon>
    </lineage>
</organism>
<evidence type="ECO:0000313" key="4">
    <source>
        <dbReference type="Proteomes" id="UP000315082"/>
    </source>
</evidence>
<sequence>MRIAFSRIGESQPTYFNTSEAIVRIGSDPHTNDIVLKNPYISPTHAILNRNGSHWELTPLGDNEVFVGEQSVRMGERAIIGRSEAIRIFPFTLKLEEAPAAEDASAGISQRVSMLILQIHRDLLSRLDVSDTDDSRRQSDPFLLQVEHDIDEFSRLHGLFSQENADLLIGTAAARTESYILQRMIEGEVSEKEGDERWTRMLSSRPDFESRLESLAAALEDAMIPDRHADLSLRIARVERMFASTWETELKQRNYDHENELLHYLACCYLKKQVKDILFGYGPLEDLIRMPNISEIMVVSRDKIYVEKNGVLEKSGRQFVSDEVTVAIIERIVNRVGRRINTAEPLVDARLLDGSRVNAVIAPLALSGPCLTIRKFPSKKMLIDDLVKKGALTPVARDFLRACVVHGCNILISGGTGTGKTTLLNCLSDFIPDKDRIVTIEDTAELQLQKEHVVRMETKTANIEGTGAYTIRDLVKNSLRMRPDRIVVGECRGPEALDMLQAMNTGHDGSMTTIHANTSEDVIQRLEVLVQSAADLPISSIYSQIGSAIDLVVQLTRHSNGRRCVTQITEFVGYDKAQGILRTKDLFRQESHNDDLMPTGALPTFMGELIEDKLIDLDTFYR</sequence>
<proteinExistence type="inferred from homology"/>
<dbReference type="Gene3D" id="3.30.450.380">
    <property type="match status" value="1"/>
</dbReference>
<dbReference type="KEGG" id="rcf:Poly24_01520"/>
<dbReference type="PROSITE" id="PS50006">
    <property type="entry name" value="FHA_DOMAIN"/>
    <property type="match status" value="1"/>
</dbReference>
<evidence type="ECO:0000256" key="1">
    <source>
        <dbReference type="ARBA" id="ARBA00006611"/>
    </source>
</evidence>
<dbReference type="Gene3D" id="2.60.200.20">
    <property type="match status" value="1"/>
</dbReference>
<dbReference type="CDD" id="cd01130">
    <property type="entry name" value="VirB11-like_ATPase"/>
    <property type="match status" value="1"/>
</dbReference>
<name>A0A518JLP0_9BACT</name>
<dbReference type="InterPro" id="IPR050921">
    <property type="entry name" value="T4SS_GSP_E_ATPase"/>
</dbReference>
<evidence type="ECO:0000259" key="2">
    <source>
        <dbReference type="PROSITE" id="PS50006"/>
    </source>
</evidence>
<feature type="domain" description="FHA" evidence="2">
    <location>
        <begin position="23"/>
        <end position="72"/>
    </location>
</feature>
<dbReference type="PANTHER" id="PTHR30486">
    <property type="entry name" value="TWITCHING MOTILITY PROTEIN PILT"/>
    <property type="match status" value="1"/>
</dbReference>
<dbReference type="RefSeq" id="WP_197452225.1">
    <property type="nucleotide sequence ID" value="NZ_CP036348.1"/>
</dbReference>